<dbReference type="Proteomes" id="UP000199229">
    <property type="component" value="Unassembled WGS sequence"/>
</dbReference>
<evidence type="ECO:0000256" key="1">
    <source>
        <dbReference type="ARBA" id="ARBA00001864"/>
    </source>
</evidence>
<comment type="subunit">
    <text evidence="5 9">Homododecamer.</text>
</comment>
<dbReference type="GO" id="GO:0009073">
    <property type="term" value="P:aromatic amino acid family biosynthetic process"/>
    <property type="evidence" value="ECO:0007669"/>
    <property type="project" value="UniProtKB-KW"/>
</dbReference>
<dbReference type="GO" id="GO:0009423">
    <property type="term" value="P:chorismate biosynthetic process"/>
    <property type="evidence" value="ECO:0007669"/>
    <property type="project" value="UniProtKB-UniRule"/>
</dbReference>
<dbReference type="GO" id="GO:0019631">
    <property type="term" value="P:quinate catabolic process"/>
    <property type="evidence" value="ECO:0007669"/>
    <property type="project" value="TreeGrafter"/>
</dbReference>
<protein>
    <recommendedName>
        <fullName evidence="6 9">3-dehydroquinate dehydratase</fullName>
        <shortName evidence="9">3-dehydroquinase</shortName>
        <ecNumber evidence="6 9">4.2.1.10</ecNumber>
    </recommendedName>
    <alternativeName>
        <fullName evidence="9">Type II DHQase</fullName>
    </alternativeName>
</protein>
<dbReference type="NCBIfam" id="NF003807">
    <property type="entry name" value="PRK05395.1-4"/>
    <property type="match status" value="1"/>
</dbReference>
<keyword evidence="8 9" id="KW-0456">Lyase</keyword>
<dbReference type="InterPro" id="IPR001874">
    <property type="entry name" value="DHquinase_II"/>
</dbReference>
<evidence type="ECO:0000256" key="2">
    <source>
        <dbReference type="ARBA" id="ARBA00003924"/>
    </source>
</evidence>
<dbReference type="InterPro" id="IPR036441">
    <property type="entry name" value="DHquinase_II_sf"/>
</dbReference>
<gene>
    <name evidence="9" type="primary">aroQ</name>
    <name evidence="13" type="ORF">SAMN05192565_1375</name>
</gene>
<feature type="active site" description="Proton acceptor" evidence="9 10">
    <location>
        <position position="42"/>
    </location>
</feature>
<feature type="binding site" evidence="9 11">
    <location>
        <position position="93"/>
    </location>
    <ligand>
        <name>substrate</name>
    </ligand>
</feature>
<dbReference type="PROSITE" id="PS01029">
    <property type="entry name" value="DEHYDROQUINASE_II"/>
    <property type="match status" value="1"/>
</dbReference>
<reference evidence="14" key="1">
    <citation type="submission" date="2016-10" db="EMBL/GenBank/DDBJ databases">
        <authorList>
            <person name="Varghese N."/>
            <person name="Submissions S."/>
        </authorList>
    </citation>
    <scope>NUCLEOTIDE SEQUENCE [LARGE SCALE GENOMIC DNA]</scope>
    <source>
        <strain evidence="14">Gh-105</strain>
    </source>
</reference>
<dbReference type="GO" id="GO:0003855">
    <property type="term" value="F:3-dehydroquinate dehydratase activity"/>
    <property type="evidence" value="ECO:0007669"/>
    <property type="project" value="UniProtKB-UniRule"/>
</dbReference>
<evidence type="ECO:0000256" key="5">
    <source>
        <dbReference type="ARBA" id="ARBA00011193"/>
    </source>
</evidence>
<dbReference type="Pfam" id="PF01220">
    <property type="entry name" value="DHquinase_II"/>
    <property type="match status" value="1"/>
</dbReference>
<feature type="binding site" evidence="9 11">
    <location>
        <position position="130"/>
    </location>
    <ligand>
        <name>substrate</name>
    </ligand>
</feature>
<comment type="similarity">
    <text evidence="4 9">Belongs to the type-II 3-dehydroquinase family.</text>
</comment>
<dbReference type="PANTHER" id="PTHR21272:SF3">
    <property type="entry name" value="CATABOLIC 3-DEHYDROQUINASE"/>
    <property type="match status" value="1"/>
</dbReference>
<feature type="binding site" evidence="9 11">
    <location>
        <position position="99"/>
    </location>
    <ligand>
        <name>substrate</name>
    </ligand>
</feature>
<keyword evidence="14" id="KW-1185">Reference proteome</keyword>
<dbReference type="Gene3D" id="3.40.50.9100">
    <property type="entry name" value="Dehydroquinase, class II"/>
    <property type="match status" value="1"/>
</dbReference>
<feature type="binding site" evidence="9 11">
    <location>
        <position position="106"/>
    </location>
    <ligand>
        <name>substrate</name>
    </ligand>
</feature>
<evidence type="ECO:0000256" key="4">
    <source>
        <dbReference type="ARBA" id="ARBA00011037"/>
    </source>
</evidence>
<feature type="active site" description="Proton donor" evidence="9 10">
    <location>
        <position position="119"/>
    </location>
</feature>
<dbReference type="EC" id="4.2.1.10" evidence="6 9"/>
<name>A0A1I2XD16_9HYPH</name>
<accession>A0A1I2XD16</accession>
<dbReference type="NCBIfam" id="NF003805">
    <property type="entry name" value="PRK05395.1-2"/>
    <property type="match status" value="1"/>
</dbReference>
<dbReference type="InterPro" id="IPR018509">
    <property type="entry name" value="DHquinase_II_CS"/>
</dbReference>
<dbReference type="UniPathway" id="UPA00053">
    <property type="reaction ID" value="UER00086"/>
</dbReference>
<sequence>MTDPDMTDPAMTAPEADSKSRTILVLNGPNLNLLGQRQPEIYGAETLADVEARCRAEAGSHGLAVAFHQSNAEHALIDWIHAYRVGSAGIVLNAGAYTHTSIAILDALNTCEVPIVECHISNVHRREAFRHHSYVSLAATAVMAGFGTHGYVLAVRHLAHLREARP</sequence>
<feature type="site" description="Transition state stabilizer" evidence="9 12">
    <location>
        <position position="37"/>
    </location>
</feature>
<dbReference type="PANTHER" id="PTHR21272">
    <property type="entry name" value="CATABOLIC 3-DEHYDROQUINASE"/>
    <property type="match status" value="1"/>
</dbReference>
<comment type="pathway">
    <text evidence="3 9">Metabolic intermediate biosynthesis; chorismate biosynthesis; chorismate from D-erythrose 4-phosphate and phosphoenolpyruvate: step 3/7.</text>
</comment>
<comment type="catalytic activity">
    <reaction evidence="1 9">
        <text>3-dehydroquinate = 3-dehydroshikimate + H2O</text>
        <dbReference type="Rhea" id="RHEA:21096"/>
        <dbReference type="ChEBI" id="CHEBI:15377"/>
        <dbReference type="ChEBI" id="CHEBI:16630"/>
        <dbReference type="ChEBI" id="CHEBI:32364"/>
        <dbReference type="EC" id="4.2.1.10"/>
    </reaction>
</comment>
<evidence type="ECO:0000256" key="8">
    <source>
        <dbReference type="ARBA" id="ARBA00023239"/>
    </source>
</evidence>
<dbReference type="EMBL" id="FOPM01000037">
    <property type="protein sequence ID" value="SFH10899.1"/>
    <property type="molecule type" value="Genomic_DNA"/>
</dbReference>
<dbReference type="SUPFAM" id="SSF52304">
    <property type="entry name" value="Type II 3-dehydroquinate dehydratase"/>
    <property type="match status" value="1"/>
</dbReference>
<evidence type="ECO:0000256" key="12">
    <source>
        <dbReference type="PIRSR" id="PIRSR001399-3"/>
    </source>
</evidence>
<dbReference type="NCBIfam" id="TIGR01088">
    <property type="entry name" value="aroQ"/>
    <property type="match status" value="1"/>
</dbReference>
<evidence type="ECO:0000256" key="6">
    <source>
        <dbReference type="ARBA" id="ARBA00012060"/>
    </source>
</evidence>
<organism evidence="13 14">
    <name type="scientific">Methylobacterium gossipiicola</name>
    <dbReference type="NCBI Taxonomy" id="582675"/>
    <lineage>
        <taxon>Bacteria</taxon>
        <taxon>Pseudomonadati</taxon>
        <taxon>Pseudomonadota</taxon>
        <taxon>Alphaproteobacteria</taxon>
        <taxon>Hyphomicrobiales</taxon>
        <taxon>Methylobacteriaceae</taxon>
        <taxon>Methylobacterium</taxon>
    </lineage>
</organism>
<feature type="binding site" evidence="9 11">
    <location>
        <begin position="120"/>
        <end position="121"/>
    </location>
    <ligand>
        <name>substrate</name>
    </ligand>
</feature>
<proteinExistence type="inferred from homology"/>
<evidence type="ECO:0000256" key="7">
    <source>
        <dbReference type="ARBA" id="ARBA00023141"/>
    </source>
</evidence>
<evidence type="ECO:0000313" key="13">
    <source>
        <dbReference type="EMBL" id="SFH10899.1"/>
    </source>
</evidence>
<keyword evidence="9" id="KW-0028">Amino-acid biosynthesis</keyword>
<dbReference type="PIRSF" id="PIRSF001399">
    <property type="entry name" value="DHquinase_II"/>
    <property type="match status" value="1"/>
</dbReference>
<evidence type="ECO:0000256" key="11">
    <source>
        <dbReference type="PIRSR" id="PIRSR001399-2"/>
    </source>
</evidence>
<dbReference type="NCBIfam" id="NF003806">
    <property type="entry name" value="PRK05395.1-3"/>
    <property type="match status" value="1"/>
</dbReference>
<comment type="function">
    <text evidence="2 9">Catalyzes a trans-dehydration via an enolate intermediate.</text>
</comment>
<dbReference type="STRING" id="582675.SAMN05192565_1375"/>
<evidence type="ECO:0000256" key="9">
    <source>
        <dbReference type="HAMAP-Rule" id="MF_00169"/>
    </source>
</evidence>
<dbReference type="CDD" id="cd00466">
    <property type="entry name" value="DHQase_II"/>
    <property type="match status" value="1"/>
</dbReference>
<evidence type="ECO:0000256" key="3">
    <source>
        <dbReference type="ARBA" id="ARBA00004902"/>
    </source>
</evidence>
<dbReference type="HAMAP" id="MF_00169">
    <property type="entry name" value="AroQ"/>
    <property type="match status" value="1"/>
</dbReference>
<dbReference type="GO" id="GO:0008652">
    <property type="term" value="P:amino acid biosynthetic process"/>
    <property type="evidence" value="ECO:0007669"/>
    <property type="project" value="UniProtKB-KW"/>
</dbReference>
<dbReference type="AlphaFoldDB" id="A0A1I2XD16"/>
<evidence type="ECO:0000256" key="10">
    <source>
        <dbReference type="PIRSR" id="PIRSR001399-1"/>
    </source>
</evidence>
<keyword evidence="7 9" id="KW-0057">Aromatic amino acid biosynthesis</keyword>
<evidence type="ECO:0000313" key="14">
    <source>
        <dbReference type="Proteomes" id="UP000199229"/>
    </source>
</evidence>